<sequence length="64" mass="6912">MTRATATVTTEPVTILLRHVGVSCPFFERARSLAETSGQSSPVNVLGWTCSVPVPHTASEMCRH</sequence>
<dbReference type="AlphaFoldDB" id="S9QZE4"/>
<organism evidence="1 2">
    <name type="scientific">Salipiger mucosus DSM 16094</name>
    <dbReference type="NCBI Taxonomy" id="1123237"/>
    <lineage>
        <taxon>Bacteria</taxon>
        <taxon>Pseudomonadati</taxon>
        <taxon>Pseudomonadota</taxon>
        <taxon>Alphaproteobacteria</taxon>
        <taxon>Rhodobacterales</taxon>
        <taxon>Roseobacteraceae</taxon>
        <taxon>Salipiger</taxon>
    </lineage>
</organism>
<dbReference type="EMBL" id="APVH01000011">
    <property type="protein sequence ID" value="EPX84977.1"/>
    <property type="molecule type" value="Genomic_DNA"/>
</dbReference>
<keyword evidence="2" id="KW-1185">Reference proteome</keyword>
<protein>
    <submittedName>
        <fullName evidence="1">Uncharacterized protein</fullName>
    </submittedName>
</protein>
<dbReference type="HOGENOM" id="CLU_2865262_0_0_5"/>
<dbReference type="STRING" id="1123237.Salmuc_00574"/>
<accession>S9QZE4</accession>
<comment type="caution">
    <text evidence="1">The sequence shown here is derived from an EMBL/GenBank/DDBJ whole genome shotgun (WGS) entry which is preliminary data.</text>
</comment>
<gene>
    <name evidence="1" type="ORF">Salmuc_00574</name>
</gene>
<dbReference type="Proteomes" id="UP000015347">
    <property type="component" value="Unassembled WGS sequence"/>
</dbReference>
<name>S9QZE4_9RHOB</name>
<proteinExistence type="predicted"/>
<evidence type="ECO:0000313" key="2">
    <source>
        <dbReference type="Proteomes" id="UP000015347"/>
    </source>
</evidence>
<reference evidence="2" key="1">
    <citation type="journal article" date="2014" name="Stand. Genomic Sci.">
        <title>Genome sequence of the exopolysaccharide-producing Salipiger mucosus type strain (DSM 16094(T)), a moderately halophilic member of the Roseobacter clade.</title>
        <authorList>
            <person name="Riedel T."/>
            <person name="Spring S."/>
            <person name="Fiebig A."/>
            <person name="Petersen J."/>
            <person name="Kyrpides N.C."/>
            <person name="Goker M."/>
            <person name="Klenk H.P."/>
        </authorList>
    </citation>
    <scope>NUCLEOTIDE SEQUENCE [LARGE SCALE GENOMIC DNA]</scope>
    <source>
        <strain evidence="2">DSM 16094</strain>
    </source>
</reference>
<evidence type="ECO:0000313" key="1">
    <source>
        <dbReference type="EMBL" id="EPX84977.1"/>
    </source>
</evidence>